<feature type="compositionally biased region" description="Basic residues" evidence="1">
    <location>
        <begin position="467"/>
        <end position="476"/>
    </location>
</feature>
<dbReference type="GeneID" id="112905678"/>
<feature type="region of interest" description="Disordered" evidence="1">
    <location>
        <begin position="724"/>
        <end position="768"/>
    </location>
</feature>
<dbReference type="KEGG" id="apln:112905678"/>
<feature type="region of interest" description="Disordered" evidence="1">
    <location>
        <begin position="406"/>
        <end position="538"/>
    </location>
</feature>
<feature type="compositionally biased region" description="Polar residues" evidence="1">
    <location>
        <begin position="736"/>
        <end position="746"/>
    </location>
</feature>
<protein>
    <submittedName>
        <fullName evidence="3">Uncharacterized protein LOC112905678</fullName>
    </submittedName>
</protein>
<name>A0A7F5REC4_AGRPL</name>
<feature type="region of interest" description="Disordered" evidence="1">
    <location>
        <begin position="554"/>
        <end position="583"/>
    </location>
</feature>
<feature type="compositionally biased region" description="Polar residues" evidence="1">
    <location>
        <begin position="554"/>
        <end position="582"/>
    </location>
</feature>
<gene>
    <name evidence="3" type="primary">LOC112905678</name>
</gene>
<proteinExistence type="predicted"/>
<feature type="region of interest" description="Disordered" evidence="1">
    <location>
        <begin position="142"/>
        <end position="318"/>
    </location>
</feature>
<dbReference type="RefSeq" id="XP_025834317.1">
    <property type="nucleotide sequence ID" value="XM_025978532.1"/>
</dbReference>
<feature type="compositionally biased region" description="Polar residues" evidence="1">
    <location>
        <begin position="416"/>
        <end position="428"/>
    </location>
</feature>
<feature type="compositionally biased region" description="Low complexity" evidence="1">
    <location>
        <begin position="163"/>
        <end position="176"/>
    </location>
</feature>
<sequence>MQANKKVKHSQEFRARLLVQEARQFGRRDKQNYLEWQDEVIQLLKKIGEVDNRNSEAVQKEKQKTLRIFKQSYPSPDVARVEKVKTTTVQNGLSESKVNVYSEVDPPIVKVSQLRNMYESKHWDEDPKPVPTYRETKYYSELHNSSKQSHELVKQQNFDDSEYTSSSRYSYSSSSGSDEDKQLYETHEGEIHEVEPPRERNVEESHIAKVRDLRSVFERDNYQPDEELLPTNTSSKLPVQIARMPVESAQKIEEREKPSDEEIPSTKLPTHIVTRPSKWFKKTEEDEEEEVPQEESSGVYRVDDDGFIVEPNDGTPRRVRDTLKDEQIVHSVTVKELKNVFEGNGPSQNPEVQTATMQIAHEQKYIPYEEYDNNMQQTVVITDLNNEENDEENPVDTSHIAKVKELKDAIEKNEDNSQNTTKVNQSQRRPYHSGPNVESLEHYTNDDIEIYHRGAHVNRSEHNIPDHRRRGKKSKYAHPEKETQEPPRRYREHNRAEKSTITRSKSLADLKRNRRPHGHEDESSRMYQRRHSNTEAHPKMFDFRETFSKFENLTTESQNGNIEREFQTVSSPRTRGRSTVDQEASDLREIDQIKSRARLLVQEARQFGRRDKQNYLEWQDEVIQLLKKIGEVDNRNSEAVQKEKQKTLRIFKQSYPSPDVARVEKVKTTTVQNGLSESKVNVYSEVDPPIVKVSQLRNMYESKHWDEDPKPVPTYRETKYYSELHNSSKQSHELVKQQNFDDSLQNGLKKLKKTKKKYHKKNLQEYIE</sequence>
<feature type="compositionally biased region" description="Basic and acidic residues" evidence="1">
    <location>
        <begin position="477"/>
        <end position="511"/>
    </location>
</feature>
<feature type="compositionally biased region" description="Basic residues" evidence="1">
    <location>
        <begin position="749"/>
        <end position="761"/>
    </location>
</feature>
<evidence type="ECO:0000313" key="2">
    <source>
        <dbReference type="Proteomes" id="UP000192223"/>
    </source>
</evidence>
<dbReference type="Proteomes" id="UP000192223">
    <property type="component" value="Unplaced"/>
</dbReference>
<accession>A0A7F5REC4</accession>
<dbReference type="InParanoid" id="A0A7F5REC4"/>
<reference evidence="3" key="1">
    <citation type="submission" date="2025-08" db="UniProtKB">
        <authorList>
            <consortium name="RefSeq"/>
        </authorList>
    </citation>
    <scope>IDENTIFICATION</scope>
    <source>
        <tissue evidence="3">Entire body</tissue>
    </source>
</reference>
<evidence type="ECO:0000256" key="1">
    <source>
        <dbReference type="SAM" id="MobiDB-lite"/>
    </source>
</evidence>
<feature type="compositionally biased region" description="Basic and acidic residues" evidence="1">
    <location>
        <begin position="439"/>
        <end position="466"/>
    </location>
</feature>
<dbReference type="AlphaFoldDB" id="A0A7F5REC4"/>
<feature type="compositionally biased region" description="Basic and acidic residues" evidence="1">
    <location>
        <begin position="406"/>
        <end position="415"/>
    </location>
</feature>
<feature type="compositionally biased region" description="Basic and acidic residues" evidence="1">
    <location>
        <begin position="178"/>
        <end position="222"/>
    </location>
</feature>
<evidence type="ECO:0000313" key="3">
    <source>
        <dbReference type="RefSeq" id="XP_025834317.1"/>
    </source>
</evidence>
<keyword evidence="2" id="KW-1185">Reference proteome</keyword>
<feature type="compositionally biased region" description="Basic and acidic residues" evidence="1">
    <location>
        <begin position="250"/>
        <end position="260"/>
    </location>
</feature>
<organism evidence="2 3">
    <name type="scientific">Agrilus planipennis</name>
    <name type="common">Emerald ash borer</name>
    <name type="synonym">Agrilus marcopoli</name>
    <dbReference type="NCBI Taxonomy" id="224129"/>
    <lineage>
        <taxon>Eukaryota</taxon>
        <taxon>Metazoa</taxon>
        <taxon>Ecdysozoa</taxon>
        <taxon>Arthropoda</taxon>
        <taxon>Hexapoda</taxon>
        <taxon>Insecta</taxon>
        <taxon>Pterygota</taxon>
        <taxon>Neoptera</taxon>
        <taxon>Endopterygota</taxon>
        <taxon>Coleoptera</taxon>
        <taxon>Polyphaga</taxon>
        <taxon>Elateriformia</taxon>
        <taxon>Buprestoidea</taxon>
        <taxon>Buprestidae</taxon>
        <taxon>Agrilinae</taxon>
        <taxon>Agrilus</taxon>
    </lineage>
</organism>